<dbReference type="InterPro" id="IPR036736">
    <property type="entry name" value="ACP-like_sf"/>
</dbReference>
<dbReference type="Proteomes" id="UP000092659">
    <property type="component" value="Chromosome"/>
</dbReference>
<dbReference type="FunFam" id="3.40.50.12780:FF:000012">
    <property type="entry name" value="Non-ribosomal peptide synthetase"/>
    <property type="match status" value="1"/>
</dbReference>
<sequence length="1172" mass="125609">MTDVRNAPLPPPTRFGCVLVGESAMVTACAEVLLERGHRVRGVVSPDPEIRTWAERAGLAATGFGPDLVAWLAAEPFDHLFSVVNLRLLPPEVLELPRGLAVNFHDGPLPRHAGRYATAWAILAGERMHGVSWHLMTDQPDRGDVLVGREVPVEAAETSGTLNLKCLAAGIDAFGELVHALERGTVRRRAQDPAGRGYHGRFDRPPGAGFLRWDRPAEQLAAAVRAADFGPHANAFGTAKALLGGEPVVVRELTPLPEPARGVCGTVLAVGSDAGSEERRDMEPEGTVTVVADGRPVRLSGLRTVRGEPLTAAELTARGVRPGSRLASPGAVLLAAAGRAEAAGLRAEPFWLRRLAGLTPADLPFRAPGRPVTATVVPVPARLPGAEGEEERRTWLLTALLAFLVRLGAAPGTDVRLRLPGPGTGHPAVDALYADWIPLRLPELGTRSQTELHAETAGLLRAARERGPFPHDLWTRCPKLRDRPCRLPIALELADDGPMELPLGSALLIRVGKDRCEWLGAEGPLAGYAAAFLNELTVVPRPAELPLGTEEVRRTVARWNETATGIPQDAGVHRLIARQARLRADAPAVVCGRQVLTYGDLDRRSSELAGRLRSRGAGPGRRVGVYLGRTPELVVALLAVLKSGAAYVPLDPLYPPARIAGMIEDAAPALLVTGPGPAPGLPLTGVELVTPQPLPPAYDEDGIGVPGDSDAYVIYTSGSTGRPKGVRITHRSLTNLVRAMAANPGFTSRDRLLAVTTVCFDIAALELFVPLATGGQVELAPAEVAADGFQLRELLERSRPTVLQATPATWRMLLEAGWSGQPLRMLCGGEALPADLAEELLRRGDGLWNLYGPTETTIWSSVTRVRPGERPLLGPPIANTRFHVLDAAQRPLPPGVPGELYIGGAGVAAGYHDRPELTAERFVQVPHVPYRLYRTGDLVRQLTDGRLEYLGRADEQLKLHGYRIEPAEIEAALRDHPAVCEAVAVLREERLVAYLVPRGTPAPAAVLRAHLAAAGLPDYLIPSAFVPLDRIPRTANGKTDRAALPAPPAPEIAAPLDADRTERVIAEIWQQVLGLDRVGLDDNFFEVGGTSLLLMRVMARLRTRALLPLSRVEMFSHPTVRSLARRLALPAAPRPTPDVPRPAPGVPRQSADAARPVATRAGLGELRRRRGR</sequence>
<dbReference type="InterPro" id="IPR020806">
    <property type="entry name" value="PKS_PP-bd"/>
</dbReference>
<evidence type="ECO:0000313" key="8">
    <source>
        <dbReference type="Proteomes" id="UP001519309"/>
    </source>
</evidence>
<dbReference type="EMBL" id="JAGGLP010000023">
    <property type="protein sequence ID" value="MBP2054745.1"/>
    <property type="molecule type" value="Genomic_DNA"/>
</dbReference>
<dbReference type="InterPro" id="IPR009081">
    <property type="entry name" value="PP-bd_ACP"/>
</dbReference>
<dbReference type="Gene3D" id="3.40.50.1820">
    <property type="entry name" value="alpha/beta hydrolase"/>
    <property type="match status" value="1"/>
</dbReference>
<proteinExistence type="predicted"/>
<dbReference type="PANTHER" id="PTHR45527">
    <property type="entry name" value="NONRIBOSOMAL PEPTIDE SYNTHETASE"/>
    <property type="match status" value="1"/>
</dbReference>
<dbReference type="KEGG" id="sgs:AVL59_31365"/>
<dbReference type="Pfam" id="PF13193">
    <property type="entry name" value="AMP-binding_C"/>
    <property type="match status" value="1"/>
</dbReference>
<dbReference type="InterPro" id="IPR011034">
    <property type="entry name" value="Formyl_transferase-like_C_sf"/>
</dbReference>
<dbReference type="Proteomes" id="UP001519309">
    <property type="component" value="Unassembled WGS sequence"/>
</dbReference>
<organism evidence="5 7">
    <name type="scientific">Streptomyces griseochromogenes</name>
    <dbReference type="NCBI Taxonomy" id="68214"/>
    <lineage>
        <taxon>Bacteria</taxon>
        <taxon>Bacillati</taxon>
        <taxon>Actinomycetota</taxon>
        <taxon>Actinomycetes</taxon>
        <taxon>Kitasatosporales</taxon>
        <taxon>Streptomycetaceae</taxon>
        <taxon>Streptomyces</taxon>
    </lineage>
</organism>
<dbReference type="GO" id="GO:0043041">
    <property type="term" value="P:amino acid activation for nonribosomal peptide biosynthetic process"/>
    <property type="evidence" value="ECO:0007669"/>
    <property type="project" value="TreeGrafter"/>
</dbReference>
<dbReference type="Gene3D" id="3.40.50.980">
    <property type="match status" value="2"/>
</dbReference>
<feature type="region of interest" description="Disordered" evidence="3">
    <location>
        <begin position="1131"/>
        <end position="1172"/>
    </location>
</feature>
<dbReference type="InterPro" id="IPR010071">
    <property type="entry name" value="AA_adenyl_dom"/>
</dbReference>
<dbReference type="SUPFAM" id="SSF56801">
    <property type="entry name" value="Acetyl-CoA synthetase-like"/>
    <property type="match status" value="1"/>
</dbReference>
<evidence type="ECO:0000256" key="2">
    <source>
        <dbReference type="ARBA" id="ARBA00022553"/>
    </source>
</evidence>
<accession>A0A1B1B3N9</accession>
<feature type="domain" description="Carrier" evidence="4">
    <location>
        <begin position="1056"/>
        <end position="1131"/>
    </location>
</feature>
<feature type="compositionally biased region" description="Pro residues" evidence="3">
    <location>
        <begin position="1132"/>
        <end position="1145"/>
    </location>
</feature>
<dbReference type="Gene3D" id="3.40.50.12230">
    <property type="match status" value="1"/>
</dbReference>
<evidence type="ECO:0000313" key="6">
    <source>
        <dbReference type="EMBL" id="MBP2054745.1"/>
    </source>
</evidence>
<dbReference type="GO" id="GO:0031177">
    <property type="term" value="F:phosphopantetheine binding"/>
    <property type="evidence" value="ECO:0007669"/>
    <property type="project" value="InterPro"/>
</dbReference>
<keyword evidence="1" id="KW-0596">Phosphopantetheine</keyword>
<dbReference type="InterPro" id="IPR036477">
    <property type="entry name" value="Formyl_transf_N_sf"/>
</dbReference>
<dbReference type="RefSeq" id="WP_067311229.1">
    <property type="nucleotide sequence ID" value="NZ_CP016279.1"/>
</dbReference>
<dbReference type="FunFam" id="2.30.38.10:FF:000001">
    <property type="entry name" value="Non-ribosomal peptide synthetase PvdI"/>
    <property type="match status" value="1"/>
</dbReference>
<dbReference type="InterPro" id="IPR000873">
    <property type="entry name" value="AMP-dep_synth/lig_dom"/>
</dbReference>
<dbReference type="InterPro" id="IPR020845">
    <property type="entry name" value="AMP-binding_CS"/>
</dbReference>
<dbReference type="GO" id="GO:0017000">
    <property type="term" value="P:antibiotic biosynthetic process"/>
    <property type="evidence" value="ECO:0007669"/>
    <property type="project" value="UniProtKB-ARBA"/>
</dbReference>
<keyword evidence="8" id="KW-1185">Reference proteome</keyword>
<dbReference type="GO" id="GO:0003824">
    <property type="term" value="F:catalytic activity"/>
    <property type="evidence" value="ECO:0007669"/>
    <property type="project" value="InterPro"/>
</dbReference>
<reference evidence="5 7" key="1">
    <citation type="submission" date="2016-06" db="EMBL/GenBank/DDBJ databases">
        <title>Complete genome sequence of Streptomyces griseochromogenes ATCC 14511, the Blasticidin S producer.</title>
        <authorList>
            <person name="Wu L."/>
        </authorList>
    </citation>
    <scope>NUCLEOTIDE SEQUENCE [LARGE SCALE GENOMIC DNA]</scope>
    <source>
        <strain evidence="5 7">ATCC 14511</strain>
    </source>
</reference>
<evidence type="ECO:0000256" key="1">
    <source>
        <dbReference type="ARBA" id="ARBA00022450"/>
    </source>
</evidence>
<dbReference type="PROSITE" id="PS50075">
    <property type="entry name" value="CARRIER"/>
    <property type="match status" value="1"/>
</dbReference>
<dbReference type="AlphaFoldDB" id="A0A1B1B3N9"/>
<dbReference type="Pfam" id="PF00501">
    <property type="entry name" value="AMP-binding"/>
    <property type="match status" value="1"/>
</dbReference>
<dbReference type="GO" id="GO:0044550">
    <property type="term" value="P:secondary metabolite biosynthetic process"/>
    <property type="evidence" value="ECO:0007669"/>
    <property type="project" value="TreeGrafter"/>
</dbReference>
<reference evidence="6 8" key="2">
    <citation type="submission" date="2021-03" db="EMBL/GenBank/DDBJ databases">
        <title>Genomic Encyclopedia of Type Strains, Phase IV (KMG-IV): sequencing the most valuable type-strain genomes for metagenomic binning, comparative biology and taxonomic classification.</title>
        <authorList>
            <person name="Goeker M."/>
        </authorList>
    </citation>
    <scope>NUCLEOTIDE SEQUENCE [LARGE SCALE GENOMIC DNA]</scope>
    <source>
        <strain evidence="6 8">DSM 40499</strain>
    </source>
</reference>
<dbReference type="SMART" id="SM00823">
    <property type="entry name" value="PKS_PP"/>
    <property type="match status" value="1"/>
</dbReference>
<dbReference type="InterPro" id="IPR029058">
    <property type="entry name" value="AB_hydrolase_fold"/>
</dbReference>
<dbReference type="PROSITE" id="PS00455">
    <property type="entry name" value="AMP_BINDING"/>
    <property type="match status" value="1"/>
</dbReference>
<dbReference type="SUPFAM" id="SSF53328">
    <property type="entry name" value="Formyltransferase"/>
    <property type="match status" value="1"/>
</dbReference>
<evidence type="ECO:0000313" key="5">
    <source>
        <dbReference type="EMBL" id="ANP53437.1"/>
    </source>
</evidence>
<keyword evidence="2" id="KW-0597">Phosphoprotein</keyword>
<name>A0A1B1B3N9_9ACTN</name>
<dbReference type="EMBL" id="CP016279">
    <property type="protein sequence ID" value="ANP53437.1"/>
    <property type="molecule type" value="Genomic_DNA"/>
</dbReference>
<dbReference type="Pfam" id="PF00551">
    <property type="entry name" value="Formyl_trans_N"/>
    <property type="match status" value="1"/>
</dbReference>
<dbReference type="CDD" id="cd12116">
    <property type="entry name" value="A_NRPS_Ta1_like"/>
    <property type="match status" value="1"/>
</dbReference>
<dbReference type="STRING" id="68214.AVL59_31365"/>
<evidence type="ECO:0000313" key="7">
    <source>
        <dbReference type="Proteomes" id="UP000092659"/>
    </source>
</evidence>
<dbReference type="PANTHER" id="PTHR45527:SF1">
    <property type="entry name" value="FATTY ACID SYNTHASE"/>
    <property type="match status" value="1"/>
</dbReference>
<evidence type="ECO:0000259" key="4">
    <source>
        <dbReference type="PROSITE" id="PS50075"/>
    </source>
</evidence>
<dbReference type="Gene3D" id="3.30.300.30">
    <property type="match status" value="1"/>
</dbReference>
<gene>
    <name evidence="5" type="ORF">AVL59_31365</name>
    <name evidence="6" type="ORF">J2Z21_007755</name>
</gene>
<protein>
    <submittedName>
        <fullName evidence="6">Amino acid adenylation domain-containing protein</fullName>
    </submittedName>
</protein>
<dbReference type="NCBIfam" id="TIGR01733">
    <property type="entry name" value="AA-adenyl-dom"/>
    <property type="match status" value="1"/>
</dbReference>
<dbReference type="OrthoDB" id="2472181at2"/>
<dbReference type="SUPFAM" id="SSF47336">
    <property type="entry name" value="ACP-like"/>
    <property type="match status" value="1"/>
</dbReference>
<dbReference type="InterPro" id="IPR002376">
    <property type="entry name" value="Formyl_transf_N"/>
</dbReference>
<dbReference type="Pfam" id="PF00550">
    <property type="entry name" value="PP-binding"/>
    <property type="match status" value="1"/>
</dbReference>
<dbReference type="Gene3D" id="2.30.38.10">
    <property type="entry name" value="Luciferase, Domain 3"/>
    <property type="match status" value="1"/>
</dbReference>
<dbReference type="InterPro" id="IPR025110">
    <property type="entry name" value="AMP-bd_C"/>
</dbReference>
<evidence type="ECO:0000256" key="3">
    <source>
        <dbReference type="SAM" id="MobiDB-lite"/>
    </source>
</evidence>
<dbReference type="InterPro" id="IPR045851">
    <property type="entry name" value="AMP-bd_C_sf"/>
</dbReference>
<dbReference type="GO" id="GO:0005737">
    <property type="term" value="C:cytoplasm"/>
    <property type="evidence" value="ECO:0007669"/>
    <property type="project" value="TreeGrafter"/>
</dbReference>
<dbReference type="SUPFAM" id="SSF50486">
    <property type="entry name" value="FMT C-terminal domain-like"/>
    <property type="match status" value="1"/>
</dbReference>